<dbReference type="OrthoDB" id="1380667at2759"/>
<evidence type="ECO:0000313" key="3">
    <source>
        <dbReference type="Proteomes" id="UP000242715"/>
    </source>
</evidence>
<dbReference type="PANTHER" id="PTHR47723:SF23">
    <property type="entry name" value="REVERSE TRANSCRIPTASE-LIKE PROTEIN"/>
    <property type="match status" value="1"/>
</dbReference>
<feature type="domain" description="Reverse transcriptase zinc-binding" evidence="1">
    <location>
        <begin position="85"/>
        <end position="168"/>
    </location>
</feature>
<dbReference type="CDD" id="cd06222">
    <property type="entry name" value="RNase_H_like"/>
    <property type="match status" value="1"/>
</dbReference>
<protein>
    <recommendedName>
        <fullName evidence="1">Reverse transcriptase zinc-binding domain-containing protein</fullName>
    </recommendedName>
</protein>
<organism evidence="2 3">
    <name type="scientific">Trifolium subterraneum</name>
    <name type="common">Subterranean clover</name>
    <dbReference type="NCBI Taxonomy" id="3900"/>
    <lineage>
        <taxon>Eukaryota</taxon>
        <taxon>Viridiplantae</taxon>
        <taxon>Streptophyta</taxon>
        <taxon>Embryophyta</taxon>
        <taxon>Tracheophyta</taxon>
        <taxon>Spermatophyta</taxon>
        <taxon>Magnoliopsida</taxon>
        <taxon>eudicotyledons</taxon>
        <taxon>Gunneridae</taxon>
        <taxon>Pentapetalae</taxon>
        <taxon>rosids</taxon>
        <taxon>fabids</taxon>
        <taxon>Fabales</taxon>
        <taxon>Fabaceae</taxon>
        <taxon>Papilionoideae</taxon>
        <taxon>50 kb inversion clade</taxon>
        <taxon>NPAAA clade</taxon>
        <taxon>Hologalegina</taxon>
        <taxon>IRL clade</taxon>
        <taxon>Trifolieae</taxon>
        <taxon>Trifolium</taxon>
    </lineage>
</organism>
<dbReference type="InterPro" id="IPR026960">
    <property type="entry name" value="RVT-Znf"/>
</dbReference>
<proteinExistence type="predicted"/>
<dbReference type="EMBL" id="DF974065">
    <property type="protein sequence ID" value="GAU44712.1"/>
    <property type="molecule type" value="Genomic_DNA"/>
</dbReference>
<name>A0A2Z6P7T7_TRISU</name>
<dbReference type="InterPro" id="IPR012337">
    <property type="entry name" value="RNaseH-like_sf"/>
</dbReference>
<evidence type="ECO:0000259" key="1">
    <source>
        <dbReference type="Pfam" id="PF13966"/>
    </source>
</evidence>
<evidence type="ECO:0000313" key="2">
    <source>
        <dbReference type="EMBL" id="GAU44712.1"/>
    </source>
</evidence>
<gene>
    <name evidence="2" type="ORF">TSUD_24750</name>
</gene>
<dbReference type="Pfam" id="PF13966">
    <property type="entry name" value="zf-RVT"/>
    <property type="match status" value="1"/>
</dbReference>
<dbReference type="PANTHER" id="PTHR47723">
    <property type="entry name" value="OS05G0353850 PROTEIN"/>
    <property type="match status" value="1"/>
</dbReference>
<accession>A0A2Z6P7T7</accession>
<dbReference type="SUPFAM" id="SSF53098">
    <property type="entry name" value="Ribonuclease H-like"/>
    <property type="match status" value="1"/>
</dbReference>
<dbReference type="AlphaFoldDB" id="A0A2Z6P7T7"/>
<keyword evidence="3" id="KW-1185">Reference proteome</keyword>
<dbReference type="InterPro" id="IPR044730">
    <property type="entry name" value="RNase_H-like_dom_plant"/>
</dbReference>
<sequence length="389" mass="43501">MLQQSVQHQDVLNTHLINTLNIPLHIHGRLQATVSCFIEDNNWKFPNVLLTAYPYLLSIPNRIAIPLSASDDDFLWNHFHDGNLSFKDAYEFRCHDGQQVPWAKLIWNPAIPLSKSFLLRRSLHDKLPTDENLTIRGCCLPSICNLCCVAAESTSHLFLTYSFASTIWNGLGSILQVHCSFNSIDDSLRLCSHQNSPLCNLVILAAIINILNVIWFCRNQCRFNNKVTHLNTAINLIISGVSLSSNNSKLKAKSSIFEFVILKTFNVQIKNVHNLIIKEVLWQPPILNWVKCNIDGSSLGNPGLSSCGGLFRSCSATFLGAFAYNLCVSNSLVAEINGAMFAIELDVQKDKLANLGLSLASHAWWSQTPSVIKDDMARNGLVLPFYRFS</sequence>
<dbReference type="Proteomes" id="UP000242715">
    <property type="component" value="Unassembled WGS sequence"/>
</dbReference>
<dbReference type="InterPro" id="IPR053151">
    <property type="entry name" value="RNase_H-like"/>
</dbReference>
<reference evidence="3" key="1">
    <citation type="journal article" date="2017" name="Front. Plant Sci.">
        <title>Climate Clever Clovers: New Paradigm to Reduce the Environmental Footprint of Ruminants by Breeding Low Methanogenic Forages Utilizing Haplotype Variation.</title>
        <authorList>
            <person name="Kaur P."/>
            <person name="Appels R."/>
            <person name="Bayer P.E."/>
            <person name="Keeble-Gagnere G."/>
            <person name="Wang J."/>
            <person name="Hirakawa H."/>
            <person name="Shirasawa K."/>
            <person name="Vercoe P."/>
            <person name="Stefanova K."/>
            <person name="Durmic Z."/>
            <person name="Nichols P."/>
            <person name="Revell C."/>
            <person name="Isobe S.N."/>
            <person name="Edwards D."/>
            <person name="Erskine W."/>
        </authorList>
    </citation>
    <scope>NUCLEOTIDE SEQUENCE [LARGE SCALE GENOMIC DNA]</scope>
    <source>
        <strain evidence="3">cv. Daliak</strain>
    </source>
</reference>